<protein>
    <submittedName>
        <fullName evidence="1">Uncharacterized protein</fullName>
    </submittedName>
</protein>
<gene>
    <name evidence="1" type="ORF">LX59_03077</name>
</gene>
<keyword evidence="2" id="KW-1185">Reference proteome</keyword>
<proteinExistence type="predicted"/>
<dbReference type="EMBL" id="VLKG01000018">
    <property type="protein sequence ID" value="TWH63826.1"/>
    <property type="molecule type" value="Genomic_DNA"/>
</dbReference>
<dbReference type="AlphaFoldDB" id="A0A562HYZ8"/>
<name>A0A562HYZ8_9GAMM</name>
<accession>A0A562HYZ8</accession>
<dbReference type="Proteomes" id="UP000319627">
    <property type="component" value="Unassembled WGS sequence"/>
</dbReference>
<reference evidence="1 2" key="1">
    <citation type="submission" date="2019-07" db="EMBL/GenBank/DDBJ databases">
        <title>Genomic Encyclopedia of Type Strains, Phase I: the one thousand microbial genomes (KMG-I) project.</title>
        <authorList>
            <person name="Kyrpides N."/>
        </authorList>
    </citation>
    <scope>NUCLEOTIDE SEQUENCE [LARGE SCALE GENOMIC DNA]</scope>
    <source>
        <strain evidence="1 2">DSM 375</strain>
    </source>
</reference>
<sequence length="867" mass="95353">MSGVINTGFLTFEGEPVAGRVPPRLTVHGPALSKSQQGAIAQLYARFCQGVSLSIIPYQVRETRLADGCRVRMESQRGVDRIAVWTQSLDGGPRYDIRPLALFVSLSAPLGMTSQGSAPWVLTSSSDVVSLWSNPPLTDSSELTFTHHARGVSRSSGAKQDLNQLLPGLLDWYDPRPESPHFGLVLSFWGGFAGRYSNAAYPAEEADEAPPVDAVVFSQPFLDAYRTLGPLVVGQYPNRVAAASYDRRRVWCNGLILAELGVGYSVVGVCLHRTEDDQSLLRVVAVTISTSGSSSAGQIAVFEGTVDLYVIQNALTHPLVALSLIATRSPPESNVGTSTTQLVLSHAAHCNASGTRAVLLFTVQDSGQYAPDGQYLYELNLDTGEYAPVTVPWVLEAGVVEYSAGTYTSQSERIVTSSTVVEGLFSVPLLCEDHIKTESKQIQIDASCVIYSVLAADYRGEQLEYLYQEQDVRWVDARSSRWVEYRVFDIGNVERFGDRVMILPHSVDMSSFVSGSLSFTGTYHLKHSVLGIVKSFSAGAAIEMSGSDTTHYQERWYPPDNIAYFSPRYEADKSGDLQSNWSISWPGISTQEIDRLEVSGDLRVRAIECAASYVDGSYMQSTGSHSASDVTDLFHFEDRPHNPTQEGSITHSPFIYIRPVAINETDKLQYVIYLSITGETSEREHTAVRANYGSQISPEIDANERWPILKRAYLGFSTYIIPVWPALDQEIESEVDPDGNETHYYSIKLQPCPPPDNRPLILRDLGSTSSFDQRLYYRSVIEWPERGAAFDVKNQTPMDASLLEYRAQLVDPDTGAVLVDLNDPALNLNPCPGAGKTCSTLLFLGGVRDDQAGRFTNLPTYLRAEPS</sequence>
<comment type="caution">
    <text evidence="1">The sequence shown here is derived from an EMBL/GenBank/DDBJ whole genome shotgun (WGS) entry which is preliminary data.</text>
</comment>
<evidence type="ECO:0000313" key="1">
    <source>
        <dbReference type="EMBL" id="TWH63826.1"/>
    </source>
</evidence>
<evidence type="ECO:0000313" key="2">
    <source>
        <dbReference type="Proteomes" id="UP000319627"/>
    </source>
</evidence>
<dbReference type="RefSeq" id="WP_144573336.1">
    <property type="nucleotide sequence ID" value="NZ_VLKG01000018.1"/>
</dbReference>
<organism evidence="1 2">
    <name type="scientific">Azomonas agilis</name>
    <dbReference type="NCBI Taxonomy" id="116849"/>
    <lineage>
        <taxon>Bacteria</taxon>
        <taxon>Pseudomonadati</taxon>
        <taxon>Pseudomonadota</taxon>
        <taxon>Gammaproteobacteria</taxon>
        <taxon>Pseudomonadales</taxon>
        <taxon>Pseudomonadaceae</taxon>
        <taxon>Azomonas</taxon>
    </lineage>
</organism>